<comment type="caution">
    <text evidence="1">The sequence shown here is derived from an EMBL/GenBank/DDBJ whole genome shotgun (WGS) entry which is preliminary data.</text>
</comment>
<dbReference type="Proteomes" id="UP000219559">
    <property type="component" value="Unassembled WGS sequence"/>
</dbReference>
<proteinExistence type="predicted"/>
<sequence>MLVFPASAQEEATLHKIEGTLIAEEGSVMAVHVLNISSFRATTTDAEGKFAIGAKRTDTLMFSAVHFKRKEVVVTSEIMQQGHITVSMEAGITQLDEVVLLPYNLSGDIGRDAEQVFQGEAVSASTLGLPNTNAWVPTQSERRLHEAGGGFLSPTNWINSVSGRKKRLKTLVRLEQNNSLWEKVRHAFPDSVYVKELGLPKNRLDDFVYYCETDPSFKTIAKEADPLRIWDFVVLKSKGYKNLNKIEP</sequence>
<dbReference type="AlphaFoldDB" id="A0A2A4G450"/>
<dbReference type="SUPFAM" id="SSF49464">
    <property type="entry name" value="Carboxypeptidase regulatory domain-like"/>
    <property type="match status" value="1"/>
</dbReference>
<accession>A0A2A4G450</accession>
<gene>
    <name evidence="1" type="ORF">B7P33_14640</name>
</gene>
<organism evidence="1 2">
    <name type="scientific">Sediminicola luteus</name>
    <dbReference type="NCBI Taxonomy" id="319238"/>
    <lineage>
        <taxon>Bacteria</taxon>
        <taxon>Pseudomonadati</taxon>
        <taxon>Bacteroidota</taxon>
        <taxon>Flavobacteriia</taxon>
        <taxon>Flavobacteriales</taxon>
        <taxon>Flavobacteriaceae</taxon>
        <taxon>Sediminicola</taxon>
    </lineage>
</organism>
<evidence type="ECO:0000313" key="2">
    <source>
        <dbReference type="Proteomes" id="UP000219559"/>
    </source>
</evidence>
<evidence type="ECO:0000313" key="1">
    <source>
        <dbReference type="EMBL" id="PCE63447.1"/>
    </source>
</evidence>
<keyword evidence="2" id="KW-1185">Reference proteome</keyword>
<dbReference type="InterPro" id="IPR008969">
    <property type="entry name" value="CarboxyPept-like_regulatory"/>
</dbReference>
<dbReference type="OrthoDB" id="1431099at2"/>
<dbReference type="EMBL" id="NBWU01000005">
    <property type="protein sequence ID" value="PCE63447.1"/>
    <property type="molecule type" value="Genomic_DNA"/>
</dbReference>
<reference evidence="1 2" key="1">
    <citation type="submission" date="2017-04" db="EMBL/GenBank/DDBJ databases">
        <title>A new member of the family Flavobacteriaceae isolated from ascidians.</title>
        <authorList>
            <person name="Chen L."/>
        </authorList>
    </citation>
    <scope>NUCLEOTIDE SEQUENCE [LARGE SCALE GENOMIC DNA]</scope>
    <source>
        <strain evidence="1 2">HQA918</strain>
    </source>
</reference>
<dbReference type="RefSeq" id="WP_097443400.1">
    <property type="nucleotide sequence ID" value="NZ_NBWU01000005.1"/>
</dbReference>
<name>A0A2A4G450_9FLAO</name>
<protein>
    <recommendedName>
        <fullName evidence="3">Carboxypeptidase-like regulatory domain-containing protein</fullName>
    </recommendedName>
</protein>
<evidence type="ECO:0008006" key="3">
    <source>
        <dbReference type="Google" id="ProtNLM"/>
    </source>
</evidence>
<dbReference type="Pfam" id="PF13715">
    <property type="entry name" value="CarbopepD_reg_2"/>
    <property type="match status" value="1"/>
</dbReference>